<evidence type="ECO:0000259" key="5">
    <source>
        <dbReference type="PROSITE" id="PS50977"/>
    </source>
</evidence>
<dbReference type="RefSeq" id="WP_236999077.1">
    <property type="nucleotide sequence ID" value="NZ_JAKKOR010000011.1"/>
</dbReference>
<gene>
    <name evidence="6" type="ORF">L5G33_15465</name>
</gene>
<dbReference type="SUPFAM" id="SSF46689">
    <property type="entry name" value="Homeodomain-like"/>
    <property type="match status" value="1"/>
</dbReference>
<evidence type="ECO:0000256" key="2">
    <source>
        <dbReference type="ARBA" id="ARBA00023125"/>
    </source>
</evidence>
<evidence type="ECO:0000256" key="1">
    <source>
        <dbReference type="ARBA" id="ARBA00023015"/>
    </source>
</evidence>
<dbReference type="InterPro" id="IPR036271">
    <property type="entry name" value="Tet_transcr_reg_TetR-rel_C_sf"/>
</dbReference>
<keyword evidence="1" id="KW-0805">Transcription regulation</keyword>
<feature type="domain" description="HTH tetR-type" evidence="5">
    <location>
        <begin position="21"/>
        <end position="81"/>
    </location>
</feature>
<accession>A0ABS9IWK5</accession>
<dbReference type="InterPro" id="IPR009057">
    <property type="entry name" value="Homeodomain-like_sf"/>
</dbReference>
<name>A0ABS9IWK5_9ACTN</name>
<evidence type="ECO:0000256" key="3">
    <source>
        <dbReference type="ARBA" id="ARBA00023163"/>
    </source>
</evidence>
<comment type="caution">
    <text evidence="6">The sequence shown here is derived from an EMBL/GenBank/DDBJ whole genome shotgun (WGS) entry which is preliminary data.</text>
</comment>
<dbReference type="Gene3D" id="1.10.10.60">
    <property type="entry name" value="Homeodomain-like"/>
    <property type="match status" value="1"/>
</dbReference>
<dbReference type="SUPFAM" id="SSF48498">
    <property type="entry name" value="Tetracyclin repressor-like, C-terminal domain"/>
    <property type="match status" value="1"/>
</dbReference>
<keyword evidence="7" id="KW-1185">Reference proteome</keyword>
<reference evidence="6 7" key="1">
    <citation type="submission" date="2022-01" db="EMBL/GenBank/DDBJ databases">
        <authorList>
            <person name="Huang Y."/>
        </authorList>
    </citation>
    <scope>NUCLEOTIDE SEQUENCE [LARGE SCALE GENOMIC DNA]</scope>
    <source>
        <strain evidence="6 7">HY366</strain>
    </source>
</reference>
<dbReference type="Proteomes" id="UP001200110">
    <property type="component" value="Unassembled WGS sequence"/>
</dbReference>
<feature type="DNA-binding region" description="H-T-H motif" evidence="4">
    <location>
        <begin position="44"/>
        <end position="63"/>
    </location>
</feature>
<proteinExistence type="predicted"/>
<organism evidence="6 7">
    <name type="scientific">Gordonia liuliyuniae</name>
    <dbReference type="NCBI Taxonomy" id="2911517"/>
    <lineage>
        <taxon>Bacteria</taxon>
        <taxon>Bacillati</taxon>
        <taxon>Actinomycetota</taxon>
        <taxon>Actinomycetes</taxon>
        <taxon>Mycobacteriales</taxon>
        <taxon>Gordoniaceae</taxon>
        <taxon>Gordonia</taxon>
    </lineage>
</organism>
<evidence type="ECO:0000256" key="4">
    <source>
        <dbReference type="PROSITE-ProRule" id="PRU00335"/>
    </source>
</evidence>
<dbReference type="InterPro" id="IPR050109">
    <property type="entry name" value="HTH-type_TetR-like_transc_reg"/>
</dbReference>
<dbReference type="PANTHER" id="PTHR30055">
    <property type="entry name" value="HTH-TYPE TRANSCRIPTIONAL REGULATOR RUTR"/>
    <property type="match status" value="1"/>
</dbReference>
<dbReference type="PROSITE" id="PS50977">
    <property type="entry name" value="HTH_TETR_2"/>
    <property type="match status" value="1"/>
</dbReference>
<dbReference type="InterPro" id="IPR001647">
    <property type="entry name" value="HTH_TetR"/>
</dbReference>
<dbReference type="EMBL" id="JAKKOR010000011">
    <property type="protein sequence ID" value="MCF8589855.1"/>
    <property type="molecule type" value="Genomic_DNA"/>
</dbReference>
<dbReference type="PANTHER" id="PTHR30055:SF234">
    <property type="entry name" value="HTH-TYPE TRANSCRIPTIONAL REGULATOR BETI"/>
    <property type="match status" value="1"/>
</dbReference>
<evidence type="ECO:0000313" key="6">
    <source>
        <dbReference type="EMBL" id="MCF8589855.1"/>
    </source>
</evidence>
<protein>
    <submittedName>
        <fullName evidence="6">TetR/AcrR family transcriptional regulator</fullName>
    </submittedName>
</protein>
<dbReference type="Gene3D" id="1.10.357.10">
    <property type="entry name" value="Tetracycline Repressor, domain 2"/>
    <property type="match status" value="1"/>
</dbReference>
<keyword evidence="3" id="KW-0804">Transcription</keyword>
<evidence type="ECO:0000313" key="7">
    <source>
        <dbReference type="Proteomes" id="UP001200110"/>
    </source>
</evidence>
<keyword evidence="2 4" id="KW-0238">DNA-binding</keyword>
<sequence length="216" mass="24091">MAEFSLPVHLRPPALGPKDLSSRAAQILDEMGNVFITEGFKHLTIADLASRLQCSRRTLYEIAPNRTELVLIAIDRRLRRVGRVGAERLHSITDPRELLEQYMLAGQSEVYRTDVRFTEDAARDPAVTRLMTDHFRYHVAIVQAIIEYGIDQGAFRKVNTRVVAEVIDASLARFADPDFGHATAGMTFEDATTELVPLLLAGIDVASRFTPVASTR</sequence>